<comment type="function">
    <text evidence="1">May play an important role in spermatogenesis and/or testis development.</text>
</comment>
<comment type="caution">
    <text evidence="7">The sequence shown here is derived from an EMBL/GenBank/DDBJ whole genome shotgun (WGS) entry which is preliminary data.</text>
</comment>
<sequence length="84" mass="9430">MVYGTYAWQSNFDEGTTAELRELWSAPATRVDFDLGVDKVQAVQEAMSGVTLPASAIPEWAASVPEDQWRQQIMDRIQELKAVK</sequence>
<evidence type="ECO:0000256" key="5">
    <source>
        <dbReference type="ARBA" id="ARBA00022782"/>
    </source>
</evidence>
<keyword evidence="4" id="KW-0597">Phosphoprotein</keyword>
<dbReference type="Pfam" id="PF06910">
    <property type="entry name" value="MEA1"/>
    <property type="match status" value="1"/>
</dbReference>
<dbReference type="InterPro" id="IPR009685">
    <property type="entry name" value="MEA1"/>
</dbReference>
<evidence type="ECO:0000256" key="2">
    <source>
        <dbReference type="ARBA" id="ARBA00022245"/>
    </source>
</evidence>
<name>A0ABQ9I398_9NEOP</name>
<dbReference type="PANTHER" id="PTHR17005">
    <property type="entry name" value="MALE-ENHANCED ANTIGEN-1"/>
    <property type="match status" value="1"/>
</dbReference>
<evidence type="ECO:0000256" key="4">
    <source>
        <dbReference type="ARBA" id="ARBA00022553"/>
    </source>
</evidence>
<organism evidence="7 8">
    <name type="scientific">Dryococelus australis</name>
    <dbReference type="NCBI Taxonomy" id="614101"/>
    <lineage>
        <taxon>Eukaryota</taxon>
        <taxon>Metazoa</taxon>
        <taxon>Ecdysozoa</taxon>
        <taxon>Arthropoda</taxon>
        <taxon>Hexapoda</taxon>
        <taxon>Insecta</taxon>
        <taxon>Pterygota</taxon>
        <taxon>Neoptera</taxon>
        <taxon>Polyneoptera</taxon>
        <taxon>Phasmatodea</taxon>
        <taxon>Verophasmatodea</taxon>
        <taxon>Anareolatae</taxon>
        <taxon>Phasmatidae</taxon>
        <taxon>Eurycanthinae</taxon>
        <taxon>Dryococelus</taxon>
    </lineage>
</organism>
<keyword evidence="5" id="KW-0221">Differentiation</keyword>
<dbReference type="Proteomes" id="UP001159363">
    <property type="component" value="Chromosome 3"/>
</dbReference>
<protein>
    <recommendedName>
        <fullName evidence="2">Male-enhanced antigen 1</fullName>
    </recommendedName>
</protein>
<accession>A0ABQ9I398</accession>
<evidence type="ECO:0000256" key="1">
    <source>
        <dbReference type="ARBA" id="ARBA00002540"/>
    </source>
</evidence>
<keyword evidence="3" id="KW-0217">Developmental protein</keyword>
<proteinExistence type="predicted"/>
<evidence type="ECO:0000256" key="6">
    <source>
        <dbReference type="ARBA" id="ARBA00022871"/>
    </source>
</evidence>
<keyword evidence="8" id="KW-1185">Reference proteome</keyword>
<keyword evidence="6" id="KW-0744">Spermatogenesis</keyword>
<dbReference type="EMBL" id="JARBHB010000003">
    <property type="protein sequence ID" value="KAJ8890826.1"/>
    <property type="molecule type" value="Genomic_DNA"/>
</dbReference>
<evidence type="ECO:0000313" key="8">
    <source>
        <dbReference type="Proteomes" id="UP001159363"/>
    </source>
</evidence>
<reference evidence="7 8" key="1">
    <citation type="submission" date="2023-02" db="EMBL/GenBank/DDBJ databases">
        <title>LHISI_Scaffold_Assembly.</title>
        <authorList>
            <person name="Stuart O.P."/>
            <person name="Cleave R."/>
            <person name="Magrath M.J.L."/>
            <person name="Mikheyev A.S."/>
        </authorList>
    </citation>
    <scope>NUCLEOTIDE SEQUENCE [LARGE SCALE GENOMIC DNA]</scope>
    <source>
        <strain evidence="7">Daus_M_001</strain>
        <tissue evidence="7">Leg muscle</tissue>
    </source>
</reference>
<evidence type="ECO:0000256" key="3">
    <source>
        <dbReference type="ARBA" id="ARBA00022473"/>
    </source>
</evidence>
<evidence type="ECO:0000313" key="7">
    <source>
        <dbReference type="EMBL" id="KAJ8890826.1"/>
    </source>
</evidence>
<gene>
    <name evidence="7" type="ORF">PR048_010335</name>
</gene>